<dbReference type="EMBL" id="ML179208">
    <property type="protein sequence ID" value="THU95085.1"/>
    <property type="molecule type" value="Genomic_DNA"/>
</dbReference>
<organism evidence="2 3">
    <name type="scientific">Dendrothele bispora (strain CBS 962.96)</name>
    <dbReference type="NCBI Taxonomy" id="1314807"/>
    <lineage>
        <taxon>Eukaryota</taxon>
        <taxon>Fungi</taxon>
        <taxon>Dikarya</taxon>
        <taxon>Basidiomycota</taxon>
        <taxon>Agaricomycotina</taxon>
        <taxon>Agaricomycetes</taxon>
        <taxon>Agaricomycetidae</taxon>
        <taxon>Agaricales</taxon>
        <taxon>Agaricales incertae sedis</taxon>
        <taxon>Dendrothele</taxon>
    </lineage>
</organism>
<evidence type="ECO:0000313" key="3">
    <source>
        <dbReference type="Proteomes" id="UP000297245"/>
    </source>
</evidence>
<feature type="non-terminal residue" evidence="2">
    <location>
        <position position="1"/>
    </location>
</feature>
<gene>
    <name evidence="2" type="ORF">K435DRAFT_667146</name>
</gene>
<feature type="domain" description="CxC2-like cysteine cluster KDZ transposase-associated" evidence="1">
    <location>
        <begin position="84"/>
        <end position="188"/>
    </location>
</feature>
<keyword evidence="3" id="KW-1185">Reference proteome</keyword>
<evidence type="ECO:0000313" key="2">
    <source>
        <dbReference type="EMBL" id="THU95085.1"/>
    </source>
</evidence>
<proteinExistence type="predicted"/>
<accession>A0A4V4HFI3</accession>
<name>A0A4V4HFI3_DENBC</name>
<evidence type="ECO:0000259" key="1">
    <source>
        <dbReference type="Pfam" id="PF18803"/>
    </source>
</evidence>
<reference evidence="2 3" key="1">
    <citation type="journal article" date="2019" name="Nat. Ecol. Evol.">
        <title>Megaphylogeny resolves global patterns of mushroom evolution.</title>
        <authorList>
            <person name="Varga T."/>
            <person name="Krizsan K."/>
            <person name="Foldi C."/>
            <person name="Dima B."/>
            <person name="Sanchez-Garcia M."/>
            <person name="Sanchez-Ramirez S."/>
            <person name="Szollosi G.J."/>
            <person name="Szarkandi J.G."/>
            <person name="Papp V."/>
            <person name="Albert L."/>
            <person name="Andreopoulos W."/>
            <person name="Angelini C."/>
            <person name="Antonin V."/>
            <person name="Barry K.W."/>
            <person name="Bougher N.L."/>
            <person name="Buchanan P."/>
            <person name="Buyck B."/>
            <person name="Bense V."/>
            <person name="Catcheside P."/>
            <person name="Chovatia M."/>
            <person name="Cooper J."/>
            <person name="Damon W."/>
            <person name="Desjardin D."/>
            <person name="Finy P."/>
            <person name="Geml J."/>
            <person name="Haridas S."/>
            <person name="Hughes K."/>
            <person name="Justo A."/>
            <person name="Karasinski D."/>
            <person name="Kautmanova I."/>
            <person name="Kiss B."/>
            <person name="Kocsube S."/>
            <person name="Kotiranta H."/>
            <person name="LaButti K.M."/>
            <person name="Lechner B.E."/>
            <person name="Liimatainen K."/>
            <person name="Lipzen A."/>
            <person name="Lukacs Z."/>
            <person name="Mihaltcheva S."/>
            <person name="Morgado L.N."/>
            <person name="Niskanen T."/>
            <person name="Noordeloos M.E."/>
            <person name="Ohm R.A."/>
            <person name="Ortiz-Santana B."/>
            <person name="Ovrebo C."/>
            <person name="Racz N."/>
            <person name="Riley R."/>
            <person name="Savchenko A."/>
            <person name="Shiryaev A."/>
            <person name="Soop K."/>
            <person name="Spirin V."/>
            <person name="Szebenyi C."/>
            <person name="Tomsovsky M."/>
            <person name="Tulloss R.E."/>
            <person name="Uehling J."/>
            <person name="Grigoriev I.V."/>
            <person name="Vagvolgyi C."/>
            <person name="Papp T."/>
            <person name="Martin F.M."/>
            <person name="Miettinen O."/>
            <person name="Hibbett D.S."/>
            <person name="Nagy L.G."/>
        </authorList>
    </citation>
    <scope>NUCLEOTIDE SEQUENCE [LARGE SCALE GENOMIC DNA]</scope>
    <source>
        <strain evidence="2 3">CBS 962.96</strain>
    </source>
</reference>
<dbReference type="InterPro" id="IPR041457">
    <property type="entry name" value="CxC2_KDZ-assoc"/>
</dbReference>
<protein>
    <recommendedName>
        <fullName evidence="1">CxC2-like cysteine cluster KDZ transposase-associated domain-containing protein</fullName>
    </recommendedName>
</protein>
<dbReference type="OrthoDB" id="3004525at2759"/>
<dbReference type="Pfam" id="PF18803">
    <property type="entry name" value="CxC2"/>
    <property type="match status" value="1"/>
</dbReference>
<dbReference type="Proteomes" id="UP000297245">
    <property type="component" value="Unassembled WGS sequence"/>
</dbReference>
<sequence length="197" mass="22877">PMRTFVRNREDYLNVMMILKGRGDHVPETCPTCPPDKEPTTPVFRCMDCFQGPLSCQDCCIEQHVAHPLHRIQVCDRFSFFLKGHSDKSDCSRPIRGPSKFIVVHTNGVHRIRLNYCGCHLSISSSTSLQRQKWEQLMRCRWFPATHAHPRTTFTFQFLEQFHIMNLSGKINLYDYYKAIEKLTDNTGGKIPVCSIR</sequence>
<dbReference type="AlphaFoldDB" id="A0A4V4HFI3"/>